<dbReference type="PIRSF" id="PIRSF017082">
    <property type="entry name" value="YflP"/>
    <property type="match status" value="1"/>
</dbReference>
<comment type="similarity">
    <text evidence="1">Belongs to the UPF0065 (bug) family.</text>
</comment>
<dbReference type="Gene3D" id="3.40.190.150">
    <property type="entry name" value="Bordetella uptake gene, domain 1"/>
    <property type="match status" value="1"/>
</dbReference>
<feature type="signal peptide" evidence="2">
    <location>
        <begin position="1"/>
        <end position="22"/>
    </location>
</feature>
<dbReference type="EMBL" id="BJCL01000011">
    <property type="protein sequence ID" value="GCL64794.1"/>
    <property type="molecule type" value="Genomic_DNA"/>
</dbReference>
<evidence type="ECO:0000256" key="2">
    <source>
        <dbReference type="SAM" id="SignalP"/>
    </source>
</evidence>
<keyword evidence="4" id="KW-1185">Reference proteome</keyword>
<dbReference type="PANTHER" id="PTHR42928:SF5">
    <property type="entry name" value="BLR1237 PROTEIN"/>
    <property type="match status" value="1"/>
</dbReference>
<dbReference type="InterPro" id="IPR005064">
    <property type="entry name" value="BUG"/>
</dbReference>
<name>A0A480ATC4_9BURK</name>
<evidence type="ECO:0000313" key="3">
    <source>
        <dbReference type="EMBL" id="GCL64794.1"/>
    </source>
</evidence>
<evidence type="ECO:0000313" key="4">
    <source>
        <dbReference type="Proteomes" id="UP000301751"/>
    </source>
</evidence>
<dbReference type="CDD" id="cd13578">
    <property type="entry name" value="PBP2_Bug27"/>
    <property type="match status" value="1"/>
</dbReference>
<dbReference type="Gene3D" id="3.40.190.10">
    <property type="entry name" value="Periplasmic binding protein-like II"/>
    <property type="match status" value="1"/>
</dbReference>
<dbReference type="Pfam" id="PF03401">
    <property type="entry name" value="TctC"/>
    <property type="match status" value="1"/>
</dbReference>
<dbReference type="InterPro" id="IPR042100">
    <property type="entry name" value="Bug_dom1"/>
</dbReference>
<gene>
    <name evidence="3" type="ORF">AQPW35_38750</name>
</gene>
<reference evidence="4" key="1">
    <citation type="submission" date="2019-03" db="EMBL/GenBank/DDBJ databases">
        <title>Aquabacterium pictum sp.nov., the first bacteriochlorophyll a-containing freshwater bacterium in the genus Aquabacterium of the class Betaproteobacteria.</title>
        <authorList>
            <person name="Hirose S."/>
            <person name="Tank M."/>
            <person name="Hara E."/>
            <person name="Tamaki H."/>
            <person name="Takaichi S."/>
            <person name="Haruta S."/>
            <person name="Hanada S."/>
        </authorList>
    </citation>
    <scope>NUCLEOTIDE SEQUENCE [LARGE SCALE GENOMIC DNA]</scope>
    <source>
        <strain evidence="4">W35</strain>
    </source>
</reference>
<feature type="chain" id="PRO_5019841895" evidence="2">
    <location>
        <begin position="23"/>
        <end position="325"/>
    </location>
</feature>
<dbReference type="OrthoDB" id="8678477at2"/>
<sequence>MQRRASLIALSALAAASLPLPAAAQAWPAKPLRLVIPFPAGGATDIIGRLLAQKLGAALGQQVVIDNKPGAGGTIGSDLVAKAPADGHTLLLATSSTHSIGPALNPKMPYDAFRDFAPIAHVANAPSVLVVGAGFPKGNALDLIKTLKANPGKYNFGSSGIGTYPHLSAEMFKWRAGGLFVVHIPYRGTGLVVTDLIAGQITFLMDSIVSAQTHIRDGRVRALAVTGAQRSGSLPDVPTFTELGVPGLAFSNWFGFFAPAGTPAEVVQRLNRELNTLMRAPDVADRLRQLGADPVTGPPEAFAKVIRDEHDSWKAVIQRAGIKAE</sequence>
<evidence type="ECO:0000256" key="1">
    <source>
        <dbReference type="ARBA" id="ARBA00006987"/>
    </source>
</evidence>
<dbReference type="Proteomes" id="UP000301751">
    <property type="component" value="Unassembled WGS sequence"/>
</dbReference>
<protein>
    <submittedName>
        <fullName evidence="3">MFS transporter</fullName>
    </submittedName>
</protein>
<accession>A0A480ATC4</accession>
<proteinExistence type="inferred from homology"/>
<dbReference type="RefSeq" id="WP_137734517.1">
    <property type="nucleotide sequence ID" value="NZ_BJCL01000011.1"/>
</dbReference>
<keyword evidence="2" id="KW-0732">Signal</keyword>
<dbReference type="AlphaFoldDB" id="A0A480ATC4"/>
<dbReference type="SUPFAM" id="SSF53850">
    <property type="entry name" value="Periplasmic binding protein-like II"/>
    <property type="match status" value="1"/>
</dbReference>
<dbReference type="PANTHER" id="PTHR42928">
    <property type="entry name" value="TRICARBOXYLATE-BINDING PROTEIN"/>
    <property type="match status" value="1"/>
</dbReference>
<comment type="caution">
    <text evidence="3">The sequence shown here is derived from an EMBL/GenBank/DDBJ whole genome shotgun (WGS) entry which is preliminary data.</text>
</comment>
<organism evidence="3 4">
    <name type="scientific">Pseudaquabacterium pictum</name>
    <dbReference type="NCBI Taxonomy" id="2315236"/>
    <lineage>
        <taxon>Bacteria</taxon>
        <taxon>Pseudomonadati</taxon>
        <taxon>Pseudomonadota</taxon>
        <taxon>Betaproteobacteria</taxon>
        <taxon>Burkholderiales</taxon>
        <taxon>Sphaerotilaceae</taxon>
        <taxon>Pseudaquabacterium</taxon>
    </lineage>
</organism>